<proteinExistence type="predicted"/>
<organism evidence="1 2">
    <name type="scientific">Geobacillus thermoleovorans</name>
    <name type="common">Bacillus thermoleovorans</name>
    <dbReference type="NCBI Taxonomy" id="33941"/>
    <lineage>
        <taxon>Bacteria</taxon>
        <taxon>Bacillati</taxon>
        <taxon>Bacillota</taxon>
        <taxon>Bacilli</taxon>
        <taxon>Bacillales</taxon>
        <taxon>Anoxybacillaceae</taxon>
        <taxon>Geobacillus</taxon>
        <taxon>Geobacillus thermoleovorans group</taxon>
    </lineage>
</organism>
<name>A0A2Z3N9F2_GEOTH</name>
<dbReference type="GeneID" id="32064195"/>
<dbReference type="AlphaFoldDB" id="A0A2Z3N9F2"/>
<dbReference type="RefSeq" id="WP_011231830.1">
    <property type="nucleotide sequence ID" value="NZ_CP014335.1"/>
</dbReference>
<sequence>MNFFNDPNSRVKLIPLIIAVIGLWLLLNSPKLGSDSVSSWVRSVGGSAGSQEYLQMLKGYINAYQMVGGIFLLTGLFSLFKRK</sequence>
<protein>
    <submittedName>
        <fullName evidence="1">Uncharacterized protein</fullName>
    </submittedName>
</protein>
<dbReference type="Proteomes" id="UP000246996">
    <property type="component" value="Chromosome"/>
</dbReference>
<dbReference type="EMBL" id="CP027303">
    <property type="protein sequence ID" value="AWO75516.1"/>
    <property type="molecule type" value="Genomic_DNA"/>
</dbReference>
<dbReference type="KEGG" id="gtk:GT3570_11190"/>
<accession>A0A2Z3N9F2</accession>
<reference evidence="2" key="1">
    <citation type="submission" date="2018-02" db="EMBL/GenBank/DDBJ databases">
        <title>The complete genome of bacterial strain SGAirxxxx.</title>
        <authorList>
            <person name="Schuster S.C."/>
        </authorList>
    </citation>
    <scope>NUCLEOTIDE SEQUENCE [LARGE SCALE GENOMIC DNA]</scope>
    <source>
        <strain evidence="2">SGAir0734</strain>
    </source>
</reference>
<evidence type="ECO:0000313" key="2">
    <source>
        <dbReference type="Proteomes" id="UP000246996"/>
    </source>
</evidence>
<gene>
    <name evidence="1" type="ORF">C1N76_14030</name>
</gene>
<evidence type="ECO:0000313" key="1">
    <source>
        <dbReference type="EMBL" id="AWO75516.1"/>
    </source>
</evidence>